<proteinExistence type="predicted"/>
<dbReference type="RefSeq" id="WP_135312207.1">
    <property type="nucleotide sequence ID" value="NZ_CP038439.1"/>
</dbReference>
<dbReference type="EMBL" id="CP038439">
    <property type="protein sequence ID" value="QBX33913.1"/>
    <property type="molecule type" value="Genomic_DNA"/>
</dbReference>
<dbReference type="KEGG" id="plia:E4191_03670"/>
<organism evidence="1 2">
    <name type="scientific">Paracoccus liaowanqingii</name>
    <dbReference type="NCBI Taxonomy" id="2560053"/>
    <lineage>
        <taxon>Bacteria</taxon>
        <taxon>Pseudomonadati</taxon>
        <taxon>Pseudomonadota</taxon>
        <taxon>Alphaproteobacteria</taxon>
        <taxon>Rhodobacterales</taxon>
        <taxon>Paracoccaceae</taxon>
        <taxon>Paracoccus</taxon>
    </lineage>
</organism>
<evidence type="ECO:0000313" key="2">
    <source>
        <dbReference type="Proteomes" id="UP000296374"/>
    </source>
</evidence>
<dbReference type="AlphaFoldDB" id="A0A4P7HJY5"/>
<name>A0A4P7HJY5_9RHOB</name>
<protein>
    <submittedName>
        <fullName evidence="1">Uncharacterized protein</fullName>
    </submittedName>
</protein>
<sequence length="109" mass="12120">MTKKLSVSLLPHHMPVPPAKSNTWGDWVSWFVMVINPDDAQFGFIASLLHDVVKHGSLGAHQPAASNNVIRRVQVAYYLGEHCLKLRLSPHKAIGFRPWLAVDNTKEGA</sequence>
<dbReference type="Proteomes" id="UP000296374">
    <property type="component" value="Chromosome"/>
</dbReference>
<accession>A0A4P7HJY5</accession>
<gene>
    <name evidence="1" type="ORF">E4191_03670</name>
</gene>
<reference evidence="2" key="1">
    <citation type="submission" date="2019-03" db="EMBL/GenBank/DDBJ databases">
        <authorList>
            <person name="Li J."/>
        </authorList>
    </citation>
    <scope>NUCLEOTIDE SEQUENCE [LARGE SCALE GENOMIC DNA]</scope>
    <source>
        <strain evidence="2">2251</strain>
    </source>
</reference>
<evidence type="ECO:0000313" key="1">
    <source>
        <dbReference type="EMBL" id="QBX33913.1"/>
    </source>
</evidence>